<dbReference type="PANTHER" id="PTHR43106:SF1">
    <property type="entry name" value="DEHYDROGENASE-RELATED"/>
    <property type="match status" value="1"/>
</dbReference>
<dbReference type="PANTHER" id="PTHR43106">
    <property type="entry name" value="DEHYDROGENASE-RELATED"/>
    <property type="match status" value="1"/>
</dbReference>
<dbReference type="Pfam" id="PF21688">
    <property type="entry name" value="FAD-depend_C"/>
    <property type="match status" value="1"/>
</dbReference>
<feature type="domain" description="FAD-dependent protein C-terminal" evidence="2">
    <location>
        <begin position="220"/>
        <end position="399"/>
    </location>
</feature>
<dbReference type="InterPro" id="IPR049516">
    <property type="entry name" value="FAD-depend_C"/>
</dbReference>
<dbReference type="Pfam" id="PF07992">
    <property type="entry name" value="Pyr_redox_2"/>
    <property type="match status" value="1"/>
</dbReference>
<sequence length="447" mass="49276">MQYDVVIVGAGPAGLFACYSLLQKKSKLKIALVDRGKMIGKREPKEVMCGIGGAGTFSDGKLTLTATLSHEKAFHILPKGKYQKVLDYVDKVLTDFGVDSEYYPKENKDLQKLVFEAQKNDVELVVRKARHVGTDKLKKVILNLQEYLLENGVDIYDECEVEDLLLKDGKLKGVKLKGDKHNGKIEGKSVLLAPGRYNARWLQGICDKYNIKYIYDKVEVGVRVEFPAAIMRVHAETLYEIVYRIRTKTYHDIVRTFCSCPNGFVTTEHYENYVCVNGHSNSNHHSDNSNFAFVCEVNLTKPVENTIAYAKSIAELASTIGGGKPILQTLEDLKSGRRSTQSRLAKSFVEPTLKDYTAGDISMALPYRVVTNIVEGLEILDKVMPGINSGSTLLYAPEVKFRSSKVKTNKKLETSLKGLYVAGDGAGLSGSITGAAVTGVIAGRAIS</sequence>
<dbReference type="GO" id="GO:0016491">
    <property type="term" value="F:oxidoreductase activity"/>
    <property type="evidence" value="ECO:0007669"/>
    <property type="project" value="InterPro"/>
</dbReference>
<organism evidence="3 4">
    <name type="scientific">candidate division WS6 bacterium 36_33</name>
    <dbReference type="NCBI Taxonomy" id="1641388"/>
    <lineage>
        <taxon>Bacteria</taxon>
        <taxon>Candidatus Dojkabacteria</taxon>
    </lineage>
</organism>
<protein>
    <submittedName>
        <fullName evidence="3">NAD(FAD)-utilizing dehydrogenase</fullName>
    </submittedName>
</protein>
<dbReference type="AlphaFoldDB" id="A0A101GYK8"/>
<feature type="domain" description="FAD/NAD(P)-binding" evidence="1">
    <location>
        <begin position="3"/>
        <end position="199"/>
    </location>
</feature>
<accession>A0A101GYK8</accession>
<dbReference type="Proteomes" id="UP000053469">
    <property type="component" value="Unassembled WGS sequence"/>
</dbReference>
<dbReference type="PRINTS" id="PR00368">
    <property type="entry name" value="FADPNR"/>
</dbReference>
<dbReference type="SUPFAM" id="SSF51905">
    <property type="entry name" value="FAD/NAD(P)-binding domain"/>
    <property type="match status" value="1"/>
</dbReference>
<dbReference type="InterPro" id="IPR023753">
    <property type="entry name" value="FAD/NAD-binding_dom"/>
</dbReference>
<evidence type="ECO:0000259" key="2">
    <source>
        <dbReference type="Pfam" id="PF21688"/>
    </source>
</evidence>
<comment type="caution">
    <text evidence="3">The sequence shown here is derived from an EMBL/GenBank/DDBJ whole genome shotgun (WGS) entry which is preliminary data.</text>
</comment>
<gene>
    <name evidence="3" type="ORF">XD87_0339</name>
</gene>
<dbReference type="InterPro" id="IPR028348">
    <property type="entry name" value="FAD-binding_protein"/>
</dbReference>
<dbReference type="Gene3D" id="3.50.50.60">
    <property type="entry name" value="FAD/NAD(P)-binding domain"/>
    <property type="match status" value="2"/>
</dbReference>
<name>A0A101GYK8_9BACT</name>
<reference evidence="4" key="1">
    <citation type="journal article" date="2015" name="MBio">
        <title>Genome-Resolved Metagenomic Analysis Reveals Roles for Candidate Phyla and Other Microbial Community Members in Biogeochemical Transformations in Oil Reservoirs.</title>
        <authorList>
            <person name="Hu P."/>
            <person name="Tom L."/>
            <person name="Singh A."/>
            <person name="Thomas B.C."/>
            <person name="Baker B.J."/>
            <person name="Piceno Y.M."/>
            <person name="Andersen G.L."/>
            <person name="Banfield J.F."/>
        </authorList>
    </citation>
    <scope>NUCLEOTIDE SEQUENCE [LARGE SCALE GENOMIC DNA]</scope>
</reference>
<evidence type="ECO:0000259" key="1">
    <source>
        <dbReference type="Pfam" id="PF07992"/>
    </source>
</evidence>
<dbReference type="PIRSF" id="PIRSF038984">
    <property type="entry name" value="FAD_binding_protein"/>
    <property type="match status" value="1"/>
</dbReference>
<proteinExistence type="predicted"/>
<dbReference type="EMBL" id="LGGI01000042">
    <property type="protein sequence ID" value="KUK67081.1"/>
    <property type="molecule type" value="Genomic_DNA"/>
</dbReference>
<evidence type="ECO:0000313" key="4">
    <source>
        <dbReference type="Proteomes" id="UP000053469"/>
    </source>
</evidence>
<dbReference type="InterPro" id="IPR036188">
    <property type="entry name" value="FAD/NAD-bd_sf"/>
</dbReference>
<evidence type="ECO:0000313" key="3">
    <source>
        <dbReference type="EMBL" id="KUK67081.1"/>
    </source>
</evidence>
<dbReference type="PATRIC" id="fig|1641388.3.peg.320"/>